<evidence type="ECO:0000259" key="1">
    <source>
        <dbReference type="Pfam" id="PF23156"/>
    </source>
</evidence>
<dbReference type="InterPro" id="IPR040358">
    <property type="entry name" value="At4g22758-like"/>
</dbReference>
<feature type="domain" description="DUF7054" evidence="1">
    <location>
        <begin position="110"/>
        <end position="190"/>
    </location>
</feature>
<protein>
    <recommendedName>
        <fullName evidence="1">DUF7054 domain-containing protein</fullName>
    </recommendedName>
</protein>
<dbReference type="Proteomes" id="UP000825935">
    <property type="component" value="Chromosome 9"/>
</dbReference>
<dbReference type="AlphaFoldDB" id="A0A8T2U7J5"/>
<comment type="caution">
    <text evidence="2">The sequence shown here is derived from an EMBL/GenBank/DDBJ whole genome shotgun (WGS) entry which is preliminary data.</text>
</comment>
<dbReference type="PANTHER" id="PTHR33270:SF6">
    <property type="entry name" value="OS02G0448600 PROTEIN"/>
    <property type="match status" value="1"/>
</dbReference>
<evidence type="ECO:0000313" key="2">
    <source>
        <dbReference type="EMBL" id="KAH7428509.1"/>
    </source>
</evidence>
<gene>
    <name evidence="2" type="ORF">KP509_09G004800</name>
</gene>
<dbReference type="EMBL" id="CM035414">
    <property type="protein sequence ID" value="KAH7428509.1"/>
    <property type="molecule type" value="Genomic_DNA"/>
</dbReference>
<dbReference type="InterPro" id="IPR055482">
    <property type="entry name" value="DUF7054"/>
</dbReference>
<accession>A0A8T2U7J5</accession>
<dbReference type="Pfam" id="PF23156">
    <property type="entry name" value="DUF7054"/>
    <property type="match status" value="1"/>
</dbReference>
<name>A0A8T2U7J5_CERRI</name>
<reference evidence="2" key="1">
    <citation type="submission" date="2021-08" db="EMBL/GenBank/DDBJ databases">
        <title>WGS assembly of Ceratopteris richardii.</title>
        <authorList>
            <person name="Marchant D.B."/>
            <person name="Chen G."/>
            <person name="Jenkins J."/>
            <person name="Shu S."/>
            <person name="Leebens-Mack J."/>
            <person name="Grimwood J."/>
            <person name="Schmutz J."/>
            <person name="Soltis P."/>
            <person name="Soltis D."/>
            <person name="Chen Z.-H."/>
        </authorList>
    </citation>
    <scope>NUCLEOTIDE SEQUENCE</scope>
    <source>
        <strain evidence="2">Whitten #5841</strain>
        <tissue evidence="2">Leaf</tissue>
    </source>
</reference>
<proteinExistence type="predicted"/>
<sequence>MSLSASSSSSDHCRFISSTEKSGRNSFREGLQGHTLLKRFSEPTMLTFEDMMGIECDPGNNSESLEIPFYRRSETRTDFQTVHGMPSGEAPDLLQLFNIFQFNKPEKPSARMLINVTLTGSIHPVRLLITHDASVQDIIKASLKAYVKEGRLSRQCIKNNDFGLHYSPFCLENIDPTERVCALGTRSFYIFPRSRQPSSSACVSLSGKPWWNIFRFM</sequence>
<keyword evidence="3" id="KW-1185">Reference proteome</keyword>
<evidence type="ECO:0000313" key="3">
    <source>
        <dbReference type="Proteomes" id="UP000825935"/>
    </source>
</evidence>
<dbReference type="PANTHER" id="PTHR33270">
    <property type="entry name" value="BNAC05G50380D PROTEIN"/>
    <property type="match status" value="1"/>
</dbReference>
<organism evidence="2 3">
    <name type="scientific">Ceratopteris richardii</name>
    <name type="common">Triangle waterfern</name>
    <dbReference type="NCBI Taxonomy" id="49495"/>
    <lineage>
        <taxon>Eukaryota</taxon>
        <taxon>Viridiplantae</taxon>
        <taxon>Streptophyta</taxon>
        <taxon>Embryophyta</taxon>
        <taxon>Tracheophyta</taxon>
        <taxon>Polypodiopsida</taxon>
        <taxon>Polypodiidae</taxon>
        <taxon>Polypodiales</taxon>
        <taxon>Pteridineae</taxon>
        <taxon>Pteridaceae</taxon>
        <taxon>Parkerioideae</taxon>
        <taxon>Ceratopteris</taxon>
    </lineage>
</organism>
<dbReference type="OrthoDB" id="651546at2759"/>